<keyword evidence="2" id="KW-1185">Reference proteome</keyword>
<gene>
    <name evidence="1" type="ORF">G2W53_004133</name>
</gene>
<dbReference type="Proteomes" id="UP000634136">
    <property type="component" value="Unassembled WGS sequence"/>
</dbReference>
<dbReference type="EMBL" id="JAAIUW010000002">
    <property type="protein sequence ID" value="KAF7841835.1"/>
    <property type="molecule type" value="Genomic_DNA"/>
</dbReference>
<evidence type="ECO:0000313" key="2">
    <source>
        <dbReference type="Proteomes" id="UP000634136"/>
    </source>
</evidence>
<proteinExistence type="predicted"/>
<organism evidence="1 2">
    <name type="scientific">Senna tora</name>
    <dbReference type="NCBI Taxonomy" id="362788"/>
    <lineage>
        <taxon>Eukaryota</taxon>
        <taxon>Viridiplantae</taxon>
        <taxon>Streptophyta</taxon>
        <taxon>Embryophyta</taxon>
        <taxon>Tracheophyta</taxon>
        <taxon>Spermatophyta</taxon>
        <taxon>Magnoliopsida</taxon>
        <taxon>eudicotyledons</taxon>
        <taxon>Gunneridae</taxon>
        <taxon>Pentapetalae</taxon>
        <taxon>rosids</taxon>
        <taxon>fabids</taxon>
        <taxon>Fabales</taxon>
        <taxon>Fabaceae</taxon>
        <taxon>Caesalpinioideae</taxon>
        <taxon>Cassia clade</taxon>
        <taxon>Senna</taxon>
    </lineage>
</organism>
<name>A0A834XC30_9FABA</name>
<protein>
    <submittedName>
        <fullName evidence="1">Uncharacterized protein</fullName>
    </submittedName>
</protein>
<comment type="caution">
    <text evidence="1">The sequence shown here is derived from an EMBL/GenBank/DDBJ whole genome shotgun (WGS) entry which is preliminary data.</text>
</comment>
<reference evidence="1" key="1">
    <citation type="submission" date="2020-09" db="EMBL/GenBank/DDBJ databases">
        <title>Genome-Enabled Discovery of Anthraquinone Biosynthesis in Senna tora.</title>
        <authorList>
            <person name="Kang S.-H."/>
            <person name="Pandey R.P."/>
            <person name="Lee C.-M."/>
            <person name="Sim J.-S."/>
            <person name="Jeong J.-T."/>
            <person name="Choi B.-S."/>
            <person name="Jung M."/>
            <person name="Ginzburg D."/>
            <person name="Zhao K."/>
            <person name="Won S.Y."/>
            <person name="Oh T.-J."/>
            <person name="Yu Y."/>
            <person name="Kim N.-H."/>
            <person name="Lee O.R."/>
            <person name="Lee T.-H."/>
            <person name="Bashyal P."/>
            <person name="Kim T.-S."/>
            <person name="Lee W.-H."/>
            <person name="Kawkins C."/>
            <person name="Kim C.-K."/>
            <person name="Kim J.S."/>
            <person name="Ahn B.O."/>
            <person name="Rhee S.Y."/>
            <person name="Sohng J.K."/>
        </authorList>
    </citation>
    <scope>NUCLEOTIDE SEQUENCE</scope>
    <source>
        <tissue evidence="1">Leaf</tissue>
    </source>
</reference>
<evidence type="ECO:0000313" key="1">
    <source>
        <dbReference type="EMBL" id="KAF7841835.1"/>
    </source>
</evidence>
<dbReference type="AlphaFoldDB" id="A0A834XC30"/>
<sequence length="202" mass="23051">MDLMHSDMNASECTDAFCKCILMHHNTLTEKSKPSSNAGKSKPSEGVYRSLNRSSRLKKATNIAGSPESLCYLLETLDHIITWARALPLTGSRHYFTLGGWGLRHIVRRMLSRWCLILSTVPQAVHHIQIFISCFYDVICIPSFSPGCSVLSPYLREKQGFPPMLRLRQWTNCALRICCQRYQLVNPFLTLPCKRTNQESKD</sequence>
<accession>A0A834XC30</accession>